<keyword evidence="6" id="KW-0597">Phosphoprotein</keyword>
<dbReference type="GO" id="GO:0006006">
    <property type="term" value="P:glucose metabolic process"/>
    <property type="evidence" value="ECO:0007669"/>
    <property type="project" value="UniProtKB-KW"/>
</dbReference>
<feature type="domain" description="Alpha-D-phosphohexomutase alpha/beta/alpha" evidence="13">
    <location>
        <begin position="408"/>
        <end position="508"/>
    </location>
</feature>
<keyword evidence="7" id="KW-0479">Metal-binding</keyword>
<evidence type="ECO:0000256" key="10">
    <source>
        <dbReference type="ARBA" id="ARBA00023277"/>
    </source>
</evidence>
<evidence type="ECO:0000256" key="9">
    <source>
        <dbReference type="ARBA" id="ARBA00023235"/>
    </source>
</evidence>
<dbReference type="InterPro" id="IPR036900">
    <property type="entry name" value="A-D-PHexomutase_C_sf"/>
</dbReference>
<dbReference type="InterPro" id="IPR005846">
    <property type="entry name" value="A-D-PHexomutase_a/b/a-III"/>
</dbReference>
<keyword evidence="4" id="KW-0963">Cytoplasm</keyword>
<evidence type="ECO:0008006" key="16">
    <source>
        <dbReference type="Google" id="ProtNLM"/>
    </source>
</evidence>
<evidence type="ECO:0000259" key="12">
    <source>
        <dbReference type="Pfam" id="PF02879"/>
    </source>
</evidence>
<dbReference type="InterPro" id="IPR005841">
    <property type="entry name" value="Alpha-D-phosphohexomutase_SF"/>
</dbReference>
<dbReference type="GO" id="GO:0006166">
    <property type="term" value="P:purine ribonucleoside salvage"/>
    <property type="evidence" value="ECO:0007669"/>
    <property type="project" value="TreeGrafter"/>
</dbReference>
<evidence type="ECO:0000256" key="2">
    <source>
        <dbReference type="ARBA" id="ARBA00004496"/>
    </source>
</evidence>
<evidence type="ECO:0000256" key="8">
    <source>
        <dbReference type="ARBA" id="ARBA00022842"/>
    </source>
</evidence>
<dbReference type="PANTHER" id="PTHR45745:SF1">
    <property type="entry name" value="PHOSPHOGLUCOMUTASE 2B-RELATED"/>
    <property type="match status" value="1"/>
</dbReference>
<comment type="cofactor">
    <cofactor evidence="1">
        <name>Mg(2+)</name>
        <dbReference type="ChEBI" id="CHEBI:18420"/>
    </cofactor>
</comment>
<comment type="similarity">
    <text evidence="3">Belongs to the phosphohexose mutase family.</text>
</comment>
<keyword evidence="8" id="KW-0460">Magnesium</keyword>
<reference evidence="14" key="1">
    <citation type="journal article" date="2021" name="Mol. Ecol. Resour.">
        <title>Apolygus lucorum genome provides insights into omnivorousness and mesophyll feeding.</title>
        <authorList>
            <person name="Liu Y."/>
            <person name="Liu H."/>
            <person name="Wang H."/>
            <person name="Huang T."/>
            <person name="Liu B."/>
            <person name="Yang B."/>
            <person name="Yin L."/>
            <person name="Li B."/>
            <person name="Zhang Y."/>
            <person name="Zhang S."/>
            <person name="Jiang F."/>
            <person name="Zhang X."/>
            <person name="Ren Y."/>
            <person name="Wang B."/>
            <person name="Wang S."/>
            <person name="Lu Y."/>
            <person name="Wu K."/>
            <person name="Fan W."/>
            <person name="Wang G."/>
        </authorList>
    </citation>
    <scope>NUCLEOTIDE SEQUENCE</scope>
    <source>
        <strain evidence="14">12Hb</strain>
    </source>
</reference>
<dbReference type="GO" id="GO:0000287">
    <property type="term" value="F:magnesium ion binding"/>
    <property type="evidence" value="ECO:0007669"/>
    <property type="project" value="InterPro"/>
</dbReference>
<keyword evidence="15" id="KW-1185">Reference proteome</keyword>
<dbReference type="PROSITE" id="PS00710">
    <property type="entry name" value="PGM_PMM"/>
    <property type="match status" value="1"/>
</dbReference>
<dbReference type="InterPro" id="IPR016055">
    <property type="entry name" value="A-D-PHexomutase_a/b/a-I/II/III"/>
</dbReference>
<dbReference type="InterPro" id="IPR005845">
    <property type="entry name" value="A-D-PHexomutase_a/b/a-II"/>
</dbReference>
<dbReference type="SUPFAM" id="SSF55957">
    <property type="entry name" value="Phosphoglucomutase, C-terminal domain"/>
    <property type="match status" value="1"/>
</dbReference>
<dbReference type="InterPro" id="IPR005844">
    <property type="entry name" value="A-D-PHexomutase_a/b/a-I"/>
</dbReference>
<evidence type="ECO:0000256" key="6">
    <source>
        <dbReference type="ARBA" id="ARBA00022553"/>
    </source>
</evidence>
<dbReference type="PRINTS" id="PR00509">
    <property type="entry name" value="PGMPMM"/>
</dbReference>
<organism evidence="14 15">
    <name type="scientific">Apolygus lucorum</name>
    <name type="common">Small green plant bug</name>
    <name type="synonym">Lygocoris lucorum</name>
    <dbReference type="NCBI Taxonomy" id="248454"/>
    <lineage>
        <taxon>Eukaryota</taxon>
        <taxon>Metazoa</taxon>
        <taxon>Ecdysozoa</taxon>
        <taxon>Arthropoda</taxon>
        <taxon>Hexapoda</taxon>
        <taxon>Insecta</taxon>
        <taxon>Pterygota</taxon>
        <taxon>Neoptera</taxon>
        <taxon>Paraneoptera</taxon>
        <taxon>Hemiptera</taxon>
        <taxon>Heteroptera</taxon>
        <taxon>Panheteroptera</taxon>
        <taxon>Cimicomorpha</taxon>
        <taxon>Miridae</taxon>
        <taxon>Mirini</taxon>
        <taxon>Apolygus</taxon>
    </lineage>
</organism>
<dbReference type="GO" id="GO:0008973">
    <property type="term" value="F:phosphopentomutase activity"/>
    <property type="evidence" value="ECO:0007669"/>
    <property type="project" value="TreeGrafter"/>
</dbReference>
<dbReference type="Pfam" id="PF02880">
    <property type="entry name" value="PGM_PMM_III"/>
    <property type="match status" value="1"/>
</dbReference>
<dbReference type="AlphaFoldDB" id="A0A8S9XSD9"/>
<protein>
    <recommendedName>
        <fullName evidence="16">Phosphoglucomutase-2</fullName>
    </recommendedName>
</protein>
<dbReference type="FunFam" id="3.40.120.10:FF:000035">
    <property type="entry name" value="Pgm3p"/>
    <property type="match status" value="1"/>
</dbReference>
<sequence>MMTRRPLSRTRSFLLLSGLPCVCCFYIIQCIVVPTLEILYKTIPWPQSTTKKMVCNTGNAELDDKVNKWNEWNKDSSAQEIVDNLINNNDVKNLEKMFLNRIEFGTAGLRGRMGPGFSQMNDLVIIQTAQGLVNYLTEVHQTSDLSIVVGYDGRHNSKRWAEMSASIFLRKGCKVYLFSDVCPTPFVPFGIGKYAAAAGVMVTASHNPKEDNGYKVYWDNGAQIIPPHDKGISESINKNLQPEEESWSIISESEKIIDSLSELTEDYMAKLKLNLVNSTYNELAPVSVAYTAMHGVGYPFVVKAFKTANLKELVPVEEQITPDPDFPTVVFPNPEEGKSALNLAIKTADENGCQVILANDPDADRLAIAEKTNDGLWKVFTGNEIGALLCWWIVYSFKMRAPSASYKNVYTMSSTVSSHIARTIALREGLSFEETLTGFKWMGNRAYQLRSSGKQVIFAFEEAIGFMCKDTVLDKDGVSAAAHAGELIAFLYTRRETLNGRLDKIYEQYGHHLTKNSYFICHDPVTISSIFNRINHFNNGEENTYPTSILNGKYNVVAVRDLHTGYDSTKPDHKAVLPISKSSFMVTFAFDNGLIATLRTSGTEPKLKYYTELCASPELSDVPSLTATLDEMVAALVDEFLEPQKNGLTPRSD</sequence>
<evidence type="ECO:0000313" key="15">
    <source>
        <dbReference type="Proteomes" id="UP000466442"/>
    </source>
</evidence>
<evidence type="ECO:0000256" key="4">
    <source>
        <dbReference type="ARBA" id="ARBA00022490"/>
    </source>
</evidence>
<name>A0A8S9XSD9_APOLU</name>
<dbReference type="PANTHER" id="PTHR45745">
    <property type="entry name" value="PHOSPHOMANNOMUTASE 45A"/>
    <property type="match status" value="1"/>
</dbReference>
<feature type="domain" description="Alpha-D-phosphohexomutase alpha/beta/alpha" evidence="12">
    <location>
        <begin position="266"/>
        <end position="371"/>
    </location>
</feature>
<dbReference type="EMBL" id="WIXP02000005">
    <property type="protein sequence ID" value="KAF6211231.1"/>
    <property type="molecule type" value="Genomic_DNA"/>
</dbReference>
<evidence type="ECO:0000259" key="11">
    <source>
        <dbReference type="Pfam" id="PF02878"/>
    </source>
</evidence>
<accession>A0A8S9XSD9</accession>
<proteinExistence type="inferred from homology"/>
<dbReference type="Pfam" id="PF02879">
    <property type="entry name" value="PGM_PMM_II"/>
    <property type="match status" value="1"/>
</dbReference>
<dbReference type="GO" id="GO:0005737">
    <property type="term" value="C:cytoplasm"/>
    <property type="evidence" value="ECO:0007669"/>
    <property type="project" value="UniProtKB-SubCell"/>
</dbReference>
<evidence type="ECO:0000259" key="13">
    <source>
        <dbReference type="Pfam" id="PF02880"/>
    </source>
</evidence>
<comment type="subcellular location">
    <subcellularLocation>
        <location evidence="2">Cytoplasm</location>
    </subcellularLocation>
</comment>
<dbReference type="GO" id="GO:0005634">
    <property type="term" value="C:nucleus"/>
    <property type="evidence" value="ECO:0007669"/>
    <property type="project" value="TreeGrafter"/>
</dbReference>
<evidence type="ECO:0000256" key="5">
    <source>
        <dbReference type="ARBA" id="ARBA00022526"/>
    </source>
</evidence>
<dbReference type="Gene3D" id="3.40.120.10">
    <property type="entry name" value="Alpha-D-Glucose-1,6-Bisphosphate, subunit A, domain 3"/>
    <property type="match status" value="3"/>
</dbReference>
<evidence type="ECO:0000256" key="3">
    <source>
        <dbReference type="ARBA" id="ARBA00010231"/>
    </source>
</evidence>
<evidence type="ECO:0000256" key="1">
    <source>
        <dbReference type="ARBA" id="ARBA00001946"/>
    </source>
</evidence>
<evidence type="ECO:0000256" key="7">
    <source>
        <dbReference type="ARBA" id="ARBA00022723"/>
    </source>
</evidence>
<dbReference type="InterPro" id="IPR016066">
    <property type="entry name" value="A-D-PHexomutase_CS"/>
</dbReference>
<dbReference type="CDD" id="cd05799">
    <property type="entry name" value="PGM2"/>
    <property type="match status" value="1"/>
</dbReference>
<comment type="caution">
    <text evidence="14">The sequence shown here is derived from an EMBL/GenBank/DDBJ whole genome shotgun (WGS) entry which is preliminary data.</text>
</comment>
<dbReference type="Proteomes" id="UP000466442">
    <property type="component" value="Linkage Group LG5"/>
</dbReference>
<keyword evidence="5" id="KW-0313">Glucose metabolism</keyword>
<dbReference type="OrthoDB" id="8300170at2759"/>
<keyword evidence="10" id="KW-0119">Carbohydrate metabolism</keyword>
<keyword evidence="9" id="KW-0413">Isomerase</keyword>
<evidence type="ECO:0000313" key="14">
    <source>
        <dbReference type="EMBL" id="KAF6211231.1"/>
    </source>
</evidence>
<dbReference type="Pfam" id="PF02878">
    <property type="entry name" value="PGM_PMM_I"/>
    <property type="match status" value="1"/>
</dbReference>
<dbReference type="SUPFAM" id="SSF53738">
    <property type="entry name" value="Phosphoglucomutase, first 3 domains"/>
    <property type="match status" value="3"/>
</dbReference>
<feature type="domain" description="Alpha-D-phosphohexomutase alpha/beta/alpha" evidence="11">
    <location>
        <begin position="102"/>
        <end position="240"/>
    </location>
</feature>
<gene>
    <name evidence="14" type="ORF">GE061_014347</name>
</gene>